<keyword evidence="4" id="KW-0539">Nucleus</keyword>
<feature type="compositionally biased region" description="Polar residues" evidence="6">
    <location>
        <begin position="793"/>
        <end position="805"/>
    </location>
</feature>
<keyword evidence="11" id="KW-1185">Reference proteome</keyword>
<dbReference type="Gene3D" id="2.130.10.10">
    <property type="entry name" value="YVTN repeat-like/Quinoprotein amine dehydrogenase"/>
    <property type="match status" value="2"/>
</dbReference>
<comment type="caution">
    <text evidence="10">The sequence shown here is derived from an EMBL/GenBank/DDBJ whole genome shotgun (WGS) entry which is preliminary data.</text>
</comment>
<feature type="domain" description="WDHD1 first WD40" evidence="9">
    <location>
        <begin position="5"/>
        <end position="165"/>
    </location>
</feature>
<dbReference type="EMBL" id="JACVVK020000453">
    <property type="protein sequence ID" value="KAK7473945.1"/>
    <property type="molecule type" value="Genomic_DNA"/>
</dbReference>
<reference evidence="10 11" key="1">
    <citation type="journal article" date="2023" name="Sci. Data">
        <title>Genome assembly of the Korean intertidal mud-creeper Batillaria attramentaria.</title>
        <authorList>
            <person name="Patra A.K."/>
            <person name="Ho P.T."/>
            <person name="Jun S."/>
            <person name="Lee S.J."/>
            <person name="Kim Y."/>
            <person name="Won Y.J."/>
        </authorList>
    </citation>
    <scope>NUCLEOTIDE SEQUENCE [LARGE SCALE GENOMIC DNA]</scope>
    <source>
        <strain evidence="10">Wonlab-2016</strain>
    </source>
</reference>
<comment type="subcellular location">
    <subcellularLocation>
        <location evidence="1">Nucleus</location>
    </subcellularLocation>
</comment>
<dbReference type="PROSITE" id="PS50082">
    <property type="entry name" value="WD_REPEATS_2"/>
    <property type="match status" value="2"/>
</dbReference>
<dbReference type="PANTHER" id="PTHR19932:SF10">
    <property type="entry name" value="WD REPEAT AND HMG-BOX DNA-BINDING PROTEIN 1"/>
    <property type="match status" value="1"/>
</dbReference>
<accession>A0ABD0JGD1</accession>
<evidence type="ECO:0000259" key="8">
    <source>
        <dbReference type="Pfam" id="PF20946"/>
    </source>
</evidence>
<feature type="compositionally biased region" description="Basic and acidic residues" evidence="6">
    <location>
        <begin position="806"/>
        <end position="815"/>
    </location>
</feature>
<dbReference type="Pfam" id="PF24817">
    <property type="entry name" value="WD40_WDHD1_1st"/>
    <property type="match status" value="1"/>
</dbReference>
<sequence>MKPMRYAHSEGHTDLCFDDSGRYILTCGTDGDVRIWEGIDDDDAVSHRVGDRAYGIAFKSGRFFTATDANSVQASKFPDGSPDGLITRFTAPVSHMVLNSSGTTMVAGSSDFTVKVVDVASSSHKVFREHKAPVLSIALDPKEQFAASSSCDGTVRVWRLDDQSEFLLVPVEKEVQVYSRDAWELVDKISHPDLSGTVNVLALCPDGRHAAAGCVDGSIVIFDWQLHNVVEKHRHEKGFTLTALAWNPSNSHQIAFCDKEGQLGVLDGVLSSVPENQVISESVMEDSVADAKGDGEEAVAPRPVVQVVEGFKPTPLQKPFQPGSTPEHLSSRFMKWNSVGVVRQYNTEEENSIDIEFHDTATHHAMHITNNADYTMADVSTEAVVLATASDEDSNSKLMCMHFGSWDNAKEWSATMPEGEVIQAVVLGEGWLAAATSARNVRIFTVGGVQRQLFSLPGPAVCLAAHGQRLLVVYHAGMGLPGEQNMACRILRVTSQKRPCEEGSLPLTKATLSWIGEGIMRMKNASLGGIWTQVADTRENVKGKSDHYWIVGVNENPQQCIPCKGSRYPATLPRPAVTVLPFHLPLCDSGVEKSQYEEEYLRSMLFAQHLVRWGAEGYEVDEAVQQDLTRQQQTALMKLFALSARSEREFRAMEVCELMPDEHTLQLSIKHNTSETEWSTKSSIGTKRESEDEEDMEKNEDVEEEEKLSSGPMLNVKPKDKKSRQVSLARGNPFKVSSQQKDSGAPTRGSQVFDGMKKMKERGTVITPLPVSVKQTKSGQRKITVKLWMQKAKAQSQTSSEATSGESDKKRKRPDEEDEQMTHQPMQKTASKPQTKKPLSQSTNSKLANFAFSSKS</sequence>
<dbReference type="Proteomes" id="UP001519460">
    <property type="component" value="Unassembled WGS sequence"/>
</dbReference>
<dbReference type="InterPro" id="IPR048591">
    <property type="entry name" value="WDHD1/CFT4_hel"/>
</dbReference>
<dbReference type="InterPro" id="IPR001680">
    <property type="entry name" value="WD40_rpt"/>
</dbReference>
<evidence type="ECO:0000313" key="11">
    <source>
        <dbReference type="Proteomes" id="UP001519460"/>
    </source>
</evidence>
<keyword evidence="3" id="KW-0677">Repeat</keyword>
<evidence type="ECO:0000256" key="4">
    <source>
        <dbReference type="ARBA" id="ARBA00023242"/>
    </source>
</evidence>
<proteinExistence type="predicted"/>
<dbReference type="AlphaFoldDB" id="A0ABD0JGD1"/>
<evidence type="ECO:0000256" key="6">
    <source>
        <dbReference type="SAM" id="MobiDB-lite"/>
    </source>
</evidence>
<dbReference type="InterPro" id="IPR057646">
    <property type="entry name" value="WD40_WDHD1_1st"/>
</dbReference>
<evidence type="ECO:0000256" key="3">
    <source>
        <dbReference type="ARBA" id="ARBA00022737"/>
    </source>
</evidence>
<dbReference type="InterPro" id="IPR036322">
    <property type="entry name" value="WD40_repeat_dom_sf"/>
</dbReference>
<feature type="compositionally biased region" description="Acidic residues" evidence="6">
    <location>
        <begin position="691"/>
        <end position="706"/>
    </location>
</feature>
<organism evidence="10 11">
    <name type="scientific">Batillaria attramentaria</name>
    <dbReference type="NCBI Taxonomy" id="370345"/>
    <lineage>
        <taxon>Eukaryota</taxon>
        <taxon>Metazoa</taxon>
        <taxon>Spiralia</taxon>
        <taxon>Lophotrochozoa</taxon>
        <taxon>Mollusca</taxon>
        <taxon>Gastropoda</taxon>
        <taxon>Caenogastropoda</taxon>
        <taxon>Sorbeoconcha</taxon>
        <taxon>Cerithioidea</taxon>
        <taxon>Batillariidae</taxon>
        <taxon>Batillaria</taxon>
    </lineage>
</organism>
<evidence type="ECO:0000259" key="7">
    <source>
        <dbReference type="Pfam" id="PF12341"/>
    </source>
</evidence>
<evidence type="ECO:0000256" key="2">
    <source>
        <dbReference type="ARBA" id="ARBA00022574"/>
    </source>
</evidence>
<dbReference type="InterPro" id="IPR022100">
    <property type="entry name" value="WDHD1/CFT4_beta-prop_2nd"/>
</dbReference>
<dbReference type="PANTHER" id="PTHR19932">
    <property type="entry name" value="WD REPEAT AND HMG-BOX DNA BINDING PROTEIN"/>
    <property type="match status" value="1"/>
</dbReference>
<evidence type="ECO:0008006" key="12">
    <source>
        <dbReference type="Google" id="ProtNLM"/>
    </source>
</evidence>
<dbReference type="GO" id="GO:0005634">
    <property type="term" value="C:nucleus"/>
    <property type="evidence" value="ECO:0007669"/>
    <property type="project" value="UniProtKB-SubCell"/>
</dbReference>
<evidence type="ECO:0000313" key="10">
    <source>
        <dbReference type="EMBL" id="KAK7473945.1"/>
    </source>
</evidence>
<gene>
    <name evidence="10" type="ORF">BaRGS_00034850</name>
</gene>
<keyword evidence="2 5" id="KW-0853">WD repeat</keyword>
<dbReference type="Pfam" id="PF00400">
    <property type="entry name" value="WD40"/>
    <property type="match status" value="1"/>
</dbReference>
<evidence type="ECO:0000256" key="5">
    <source>
        <dbReference type="PROSITE-ProRule" id="PRU00221"/>
    </source>
</evidence>
<dbReference type="Pfam" id="PF12341">
    <property type="entry name" value="Mcl1_mid"/>
    <property type="match status" value="1"/>
</dbReference>
<dbReference type="InterPro" id="IPR015943">
    <property type="entry name" value="WD40/YVTN_repeat-like_dom_sf"/>
</dbReference>
<evidence type="ECO:0000256" key="1">
    <source>
        <dbReference type="ARBA" id="ARBA00004123"/>
    </source>
</evidence>
<feature type="region of interest" description="Disordered" evidence="6">
    <location>
        <begin position="667"/>
        <end position="856"/>
    </location>
</feature>
<feature type="repeat" description="WD" evidence="5">
    <location>
        <begin position="5"/>
        <end position="37"/>
    </location>
</feature>
<dbReference type="Pfam" id="PF20946">
    <property type="entry name" value="Ctf4_C"/>
    <property type="match status" value="1"/>
</dbReference>
<feature type="domain" description="WDHD1/CFT4 helical bundle" evidence="8">
    <location>
        <begin position="594"/>
        <end position="674"/>
    </location>
</feature>
<dbReference type="PROSITE" id="PS50294">
    <property type="entry name" value="WD_REPEATS_REGION"/>
    <property type="match status" value="2"/>
</dbReference>
<feature type="compositionally biased region" description="Polar residues" evidence="6">
    <location>
        <begin position="667"/>
        <end position="685"/>
    </location>
</feature>
<dbReference type="SUPFAM" id="SSF50978">
    <property type="entry name" value="WD40 repeat-like"/>
    <property type="match status" value="1"/>
</dbReference>
<feature type="compositionally biased region" description="Polar residues" evidence="6">
    <location>
        <begin position="822"/>
        <end position="856"/>
    </location>
</feature>
<feature type="repeat" description="WD" evidence="5">
    <location>
        <begin position="127"/>
        <end position="168"/>
    </location>
</feature>
<protein>
    <recommendedName>
        <fullName evidence="12">WD repeat and HMG-box DNA-binding protein 1</fullName>
    </recommendedName>
</protein>
<dbReference type="SMART" id="SM00320">
    <property type="entry name" value="WD40"/>
    <property type="match status" value="5"/>
</dbReference>
<name>A0ABD0JGD1_9CAEN</name>
<evidence type="ECO:0000259" key="9">
    <source>
        <dbReference type="Pfam" id="PF24817"/>
    </source>
</evidence>
<feature type="domain" description="WDHD1/CFT4 second beta-propeller" evidence="7">
    <location>
        <begin position="318"/>
        <end position="586"/>
    </location>
</feature>